<feature type="compositionally biased region" description="Low complexity" evidence="1">
    <location>
        <begin position="41"/>
        <end position="52"/>
    </location>
</feature>
<feature type="transmembrane region" description="Helical" evidence="2">
    <location>
        <begin position="190"/>
        <end position="212"/>
    </location>
</feature>
<dbReference type="OrthoDB" id="2576477at2759"/>
<gene>
    <name evidence="3" type="ORF">AG1IA_03232</name>
</gene>
<evidence type="ECO:0008006" key="5">
    <source>
        <dbReference type="Google" id="ProtNLM"/>
    </source>
</evidence>
<keyword evidence="2" id="KW-1133">Transmembrane helix</keyword>
<sequence length="436" mass="48253">MSEEHVQFPLVIQQRKTESISTFPNGSGDHPPLAPNGVNIQTPTGSQTPTSTEINGLEDRPIINGTAAALVIDGENGIVISAPAPAGPPPPYSEEPRRSRRPTLVSAHSDDDEDDEDDGDRDDAEEETPLLHNRPRRRSRAASYSTMASYTGVDFLSLVLGTQPSTTSDHTPRSFRERRARYFVPLRRRVYWRSLVHLAVINFPFALAAWVLLFCGVVLGTTLLITLPFGVVFWFLTLFLSRSFARAEVSTGVIDDKEKKRTKPRLVQLHLQSKFHRPLRVAPADPPRPIFYRSRPPEDIERALTEPGTEVDVDPTTETSFLKNSYSMHHTCCHATCIGTRACLYYSRSAGPRDASHCSSNRCMAGELGDRGTFMIGCGQLFRGLGLLWAAFVPLRMHVVLDNASAMGIHSVSIFCCICADFQTWPPPLAAVVNDL</sequence>
<keyword evidence="4" id="KW-1185">Reference proteome</keyword>
<name>L8WXC0_THACA</name>
<feature type="compositionally biased region" description="Acidic residues" evidence="1">
    <location>
        <begin position="110"/>
        <end position="128"/>
    </location>
</feature>
<feature type="region of interest" description="Disordered" evidence="1">
    <location>
        <begin position="81"/>
        <end position="139"/>
    </location>
</feature>
<accession>L8WXC0</accession>
<evidence type="ECO:0000313" key="3">
    <source>
        <dbReference type="EMBL" id="ELU42726.1"/>
    </source>
</evidence>
<evidence type="ECO:0000313" key="4">
    <source>
        <dbReference type="Proteomes" id="UP000011668"/>
    </source>
</evidence>
<keyword evidence="2" id="KW-0812">Transmembrane</keyword>
<feature type="transmembrane region" description="Helical" evidence="2">
    <location>
        <begin position="218"/>
        <end position="240"/>
    </location>
</feature>
<proteinExistence type="predicted"/>
<dbReference type="HOGENOM" id="CLU_628785_0_0_1"/>
<protein>
    <recommendedName>
        <fullName evidence="5">Transmembrane protein</fullName>
    </recommendedName>
</protein>
<reference evidence="3 4" key="1">
    <citation type="journal article" date="2013" name="Nat. Commun.">
        <title>The evolution and pathogenic mechanisms of the rice sheath blight pathogen.</title>
        <authorList>
            <person name="Zheng A."/>
            <person name="Lin R."/>
            <person name="Xu L."/>
            <person name="Qin P."/>
            <person name="Tang C."/>
            <person name="Ai P."/>
            <person name="Zhang D."/>
            <person name="Liu Y."/>
            <person name="Sun Z."/>
            <person name="Feng H."/>
            <person name="Wang Y."/>
            <person name="Chen Y."/>
            <person name="Liang X."/>
            <person name="Fu R."/>
            <person name="Li Q."/>
            <person name="Zhang J."/>
            <person name="Yu X."/>
            <person name="Xie Z."/>
            <person name="Ding L."/>
            <person name="Guan P."/>
            <person name="Tang J."/>
            <person name="Liang Y."/>
            <person name="Wang S."/>
            <person name="Deng Q."/>
            <person name="Li S."/>
            <person name="Zhu J."/>
            <person name="Wang L."/>
            <person name="Liu H."/>
            <person name="Li P."/>
        </authorList>
    </citation>
    <scope>NUCLEOTIDE SEQUENCE [LARGE SCALE GENOMIC DNA]</scope>
    <source>
        <strain evidence="4">AG-1 IA</strain>
    </source>
</reference>
<organism evidence="3 4">
    <name type="scientific">Thanatephorus cucumeris (strain AG1-IA)</name>
    <name type="common">Rice sheath blight fungus</name>
    <name type="synonym">Rhizoctonia solani</name>
    <dbReference type="NCBI Taxonomy" id="983506"/>
    <lineage>
        <taxon>Eukaryota</taxon>
        <taxon>Fungi</taxon>
        <taxon>Dikarya</taxon>
        <taxon>Basidiomycota</taxon>
        <taxon>Agaricomycotina</taxon>
        <taxon>Agaricomycetes</taxon>
        <taxon>Cantharellales</taxon>
        <taxon>Ceratobasidiaceae</taxon>
        <taxon>Rhizoctonia</taxon>
        <taxon>Rhizoctonia solani AG-1</taxon>
    </lineage>
</organism>
<comment type="caution">
    <text evidence="3">The sequence shown here is derived from an EMBL/GenBank/DDBJ whole genome shotgun (WGS) entry which is preliminary data.</text>
</comment>
<evidence type="ECO:0000256" key="2">
    <source>
        <dbReference type="SAM" id="Phobius"/>
    </source>
</evidence>
<evidence type="ECO:0000256" key="1">
    <source>
        <dbReference type="SAM" id="MobiDB-lite"/>
    </source>
</evidence>
<dbReference type="EMBL" id="AFRT01000759">
    <property type="protein sequence ID" value="ELU42726.1"/>
    <property type="molecule type" value="Genomic_DNA"/>
</dbReference>
<dbReference type="Proteomes" id="UP000011668">
    <property type="component" value="Unassembled WGS sequence"/>
</dbReference>
<feature type="region of interest" description="Disordered" evidence="1">
    <location>
        <begin position="20"/>
        <end position="57"/>
    </location>
</feature>
<dbReference type="AlphaFoldDB" id="L8WXC0"/>
<keyword evidence="2" id="KW-0472">Membrane</keyword>